<feature type="domain" description="Enoyl reductase (ER)" evidence="2">
    <location>
        <begin position="47"/>
        <end position="330"/>
    </location>
</feature>
<dbReference type="InterPro" id="IPR045010">
    <property type="entry name" value="MDR_fam"/>
</dbReference>
<dbReference type="EMBL" id="QTKX01000002">
    <property type="protein sequence ID" value="MBS8265400.1"/>
    <property type="molecule type" value="Genomic_DNA"/>
</dbReference>
<organism evidence="3 4">
    <name type="scientific">Mesobacillus boroniphilus</name>
    <dbReference type="NCBI Taxonomy" id="308892"/>
    <lineage>
        <taxon>Bacteria</taxon>
        <taxon>Bacillati</taxon>
        <taxon>Bacillota</taxon>
        <taxon>Bacilli</taxon>
        <taxon>Bacillales</taxon>
        <taxon>Bacillaceae</taxon>
        <taxon>Mesobacillus</taxon>
    </lineage>
</organism>
<protein>
    <submittedName>
        <fullName evidence="3">NADP-dependent oxidoreductase</fullName>
    </submittedName>
</protein>
<keyword evidence="1" id="KW-0560">Oxidoreductase</keyword>
<dbReference type="RefSeq" id="WP_213369706.1">
    <property type="nucleotide sequence ID" value="NZ_QTKX01000002.1"/>
</dbReference>
<dbReference type="InterPro" id="IPR011032">
    <property type="entry name" value="GroES-like_sf"/>
</dbReference>
<evidence type="ECO:0000313" key="4">
    <source>
        <dbReference type="Proteomes" id="UP000761411"/>
    </source>
</evidence>
<dbReference type="SMART" id="SM00829">
    <property type="entry name" value="PKS_ER"/>
    <property type="match status" value="1"/>
</dbReference>
<proteinExistence type="predicted"/>
<dbReference type="Pfam" id="PF16884">
    <property type="entry name" value="ADH_N_2"/>
    <property type="match status" value="1"/>
</dbReference>
<dbReference type="Gene3D" id="3.90.180.10">
    <property type="entry name" value="Medium-chain alcohol dehydrogenases, catalytic domain"/>
    <property type="match status" value="1"/>
</dbReference>
<dbReference type="PANTHER" id="PTHR43205:SF7">
    <property type="entry name" value="PROSTAGLANDIN REDUCTASE 1"/>
    <property type="match status" value="1"/>
</dbReference>
<dbReference type="Gene3D" id="3.40.50.720">
    <property type="entry name" value="NAD(P)-binding Rossmann-like Domain"/>
    <property type="match status" value="1"/>
</dbReference>
<dbReference type="SUPFAM" id="SSF51735">
    <property type="entry name" value="NAD(P)-binding Rossmann-fold domains"/>
    <property type="match status" value="1"/>
</dbReference>
<dbReference type="FunFam" id="3.40.50.720:FF:000121">
    <property type="entry name" value="Prostaglandin reductase 2"/>
    <property type="match status" value="1"/>
</dbReference>
<dbReference type="AlphaFoldDB" id="A0A944CMT0"/>
<keyword evidence="4" id="KW-1185">Reference proteome</keyword>
<evidence type="ECO:0000313" key="3">
    <source>
        <dbReference type="EMBL" id="MBS8265400.1"/>
    </source>
</evidence>
<sequence length="332" mass="36374">MNKIITLARRPEQIPDEKDFTITSGPIPEIKQGQILIKTLFLSADPYMRERMDLSKSYMPEFKLNEMITGTLVGVVIESKSKQFSIGDTVYGFLGWQIYNVSDGTNISKVTNKSIPPQTALGVLGSPGITAYNGLLEIGKPKKGETIVISGAAGAVGTLVGQIAKIYGCKVIGIVGSDEKCKYLIDELGFDACINYKTSLNIKEALEKICTNGIDLYYDNVGNGLLNDIIELSNKKARIILCGQISQYNGSSPTINPKILGLMTKKSITMQGFMIHDFIGEKSERAIQQISLWIQQGQIQYRENVIEGIENAPKALIGLFTGQNIGKQLLKI</sequence>
<evidence type="ECO:0000259" key="2">
    <source>
        <dbReference type="SMART" id="SM00829"/>
    </source>
</evidence>
<accession>A0A944CMT0</accession>
<dbReference type="PANTHER" id="PTHR43205">
    <property type="entry name" value="PROSTAGLANDIN REDUCTASE"/>
    <property type="match status" value="1"/>
</dbReference>
<comment type="caution">
    <text evidence="3">The sequence shown here is derived from an EMBL/GenBank/DDBJ whole genome shotgun (WGS) entry which is preliminary data.</text>
</comment>
<dbReference type="InterPro" id="IPR020843">
    <property type="entry name" value="ER"/>
</dbReference>
<name>A0A944CMT0_9BACI</name>
<reference evidence="3 4" key="1">
    <citation type="journal article" date="2021" name="Microorganisms">
        <title>Bacterial Dimethylsulfoniopropionate Biosynthesis in the East China Sea.</title>
        <authorList>
            <person name="Liu J."/>
            <person name="Zhang Y."/>
            <person name="Liu J."/>
            <person name="Zhong H."/>
            <person name="Williams B.T."/>
            <person name="Zheng Y."/>
            <person name="Curson A.R.J."/>
            <person name="Sun C."/>
            <person name="Sun H."/>
            <person name="Song D."/>
            <person name="Wagner Mackenzie B."/>
            <person name="Bermejo Martinez A."/>
            <person name="Todd J.D."/>
            <person name="Zhang X.H."/>
        </authorList>
    </citation>
    <scope>NUCLEOTIDE SEQUENCE [LARGE SCALE GENOMIC DNA]</scope>
    <source>
        <strain evidence="3 4">ESS08</strain>
    </source>
</reference>
<dbReference type="InterPro" id="IPR041694">
    <property type="entry name" value="ADH_N_2"/>
</dbReference>
<dbReference type="CDD" id="cd05288">
    <property type="entry name" value="PGDH"/>
    <property type="match status" value="1"/>
</dbReference>
<dbReference type="InterPro" id="IPR013149">
    <property type="entry name" value="ADH-like_C"/>
</dbReference>
<dbReference type="Proteomes" id="UP000761411">
    <property type="component" value="Unassembled WGS sequence"/>
</dbReference>
<dbReference type="Pfam" id="PF00107">
    <property type="entry name" value="ADH_zinc_N"/>
    <property type="match status" value="1"/>
</dbReference>
<dbReference type="SUPFAM" id="SSF50129">
    <property type="entry name" value="GroES-like"/>
    <property type="match status" value="2"/>
</dbReference>
<gene>
    <name evidence="3" type="ORF">DYI25_13310</name>
</gene>
<dbReference type="GO" id="GO:0016628">
    <property type="term" value="F:oxidoreductase activity, acting on the CH-CH group of donors, NAD or NADP as acceptor"/>
    <property type="evidence" value="ECO:0007669"/>
    <property type="project" value="InterPro"/>
</dbReference>
<dbReference type="InterPro" id="IPR036291">
    <property type="entry name" value="NAD(P)-bd_dom_sf"/>
</dbReference>
<evidence type="ECO:0000256" key="1">
    <source>
        <dbReference type="ARBA" id="ARBA00023002"/>
    </source>
</evidence>